<dbReference type="GO" id="GO:0005694">
    <property type="term" value="C:chromosome"/>
    <property type="evidence" value="ECO:0007669"/>
    <property type="project" value="TreeGrafter"/>
</dbReference>
<dbReference type="InterPro" id="IPR058249">
    <property type="entry name" value="Pch2_C"/>
</dbReference>
<sequence length="149" mass="15927">AAATSGSEPSDAIRVVNAVLTQLDMLRSLPNVLTLTTSNITRAVDPAFVDRADLVMTLTYPDPDARRALLLTCIQELVRTGIVTPTGSVPDLSKVVAASQGLSGRLLRKLCFIALCSQPSIPWDVQQFADTLAEVATEQVRERAGATHL</sequence>
<dbReference type="GO" id="GO:0051598">
    <property type="term" value="P:meiotic recombination checkpoint signaling"/>
    <property type="evidence" value="ECO:0007669"/>
    <property type="project" value="TreeGrafter"/>
</dbReference>
<dbReference type="GO" id="GO:0007131">
    <property type="term" value="P:reciprocal meiotic recombination"/>
    <property type="evidence" value="ECO:0007669"/>
    <property type="project" value="TreeGrafter"/>
</dbReference>
<evidence type="ECO:0000313" key="4">
    <source>
        <dbReference type="EMBL" id="GIQ86339.1"/>
    </source>
</evidence>
<dbReference type="EMBL" id="BDIP01002468">
    <property type="protein sequence ID" value="GIQ86339.1"/>
    <property type="molecule type" value="Genomic_DNA"/>
</dbReference>
<dbReference type="Gene3D" id="3.40.50.300">
    <property type="entry name" value="P-loop containing nucleotide triphosphate hydrolases"/>
    <property type="match status" value="1"/>
</dbReference>
<proteinExistence type="predicted"/>
<keyword evidence="1" id="KW-0547">Nucleotide-binding</keyword>
<protein>
    <recommendedName>
        <fullName evidence="3">Pachytene checkpoint protein 2 C-terminal domain-containing protein</fullName>
    </recommendedName>
</protein>
<dbReference type="GO" id="GO:0016887">
    <property type="term" value="F:ATP hydrolysis activity"/>
    <property type="evidence" value="ECO:0007669"/>
    <property type="project" value="InterPro"/>
</dbReference>
<feature type="domain" description="Pachytene checkpoint protein 2 C-terminal" evidence="3">
    <location>
        <begin position="92"/>
        <end position="139"/>
    </location>
</feature>
<dbReference type="PROSITE" id="PS00674">
    <property type="entry name" value="AAA"/>
    <property type="match status" value="1"/>
</dbReference>
<organism evidence="4 5">
    <name type="scientific">Kipferlia bialata</name>
    <dbReference type="NCBI Taxonomy" id="797122"/>
    <lineage>
        <taxon>Eukaryota</taxon>
        <taxon>Metamonada</taxon>
        <taxon>Carpediemonas-like organisms</taxon>
        <taxon>Kipferlia</taxon>
    </lineage>
</organism>
<dbReference type="PANTHER" id="PTHR45991:SF1">
    <property type="entry name" value="PACHYTENE CHECKPOINT PROTEIN 2 HOMOLOG"/>
    <property type="match status" value="1"/>
</dbReference>
<dbReference type="GO" id="GO:0005634">
    <property type="term" value="C:nucleus"/>
    <property type="evidence" value="ECO:0007669"/>
    <property type="project" value="TreeGrafter"/>
</dbReference>
<reference evidence="4 5" key="1">
    <citation type="journal article" date="2018" name="PLoS ONE">
        <title>The draft genome of Kipferlia bialata reveals reductive genome evolution in fornicate parasites.</title>
        <authorList>
            <person name="Tanifuji G."/>
            <person name="Takabayashi S."/>
            <person name="Kume K."/>
            <person name="Takagi M."/>
            <person name="Nakayama T."/>
            <person name="Kamikawa R."/>
            <person name="Inagaki Y."/>
            <person name="Hashimoto T."/>
        </authorList>
    </citation>
    <scope>NUCLEOTIDE SEQUENCE [LARGE SCALE GENOMIC DNA]</scope>
    <source>
        <strain evidence="4">NY0173</strain>
    </source>
</reference>
<comment type="caution">
    <text evidence="4">The sequence shown here is derived from an EMBL/GenBank/DDBJ whole genome shotgun (WGS) entry which is preliminary data.</text>
</comment>
<gene>
    <name evidence="4" type="ORF">KIPB_008178</name>
</gene>
<evidence type="ECO:0000313" key="5">
    <source>
        <dbReference type="Proteomes" id="UP000265618"/>
    </source>
</evidence>
<evidence type="ECO:0000256" key="2">
    <source>
        <dbReference type="ARBA" id="ARBA00022840"/>
    </source>
</evidence>
<keyword evidence="2" id="KW-0067">ATP-binding</keyword>
<dbReference type="GO" id="GO:0005524">
    <property type="term" value="F:ATP binding"/>
    <property type="evidence" value="ECO:0007669"/>
    <property type="project" value="UniProtKB-KW"/>
</dbReference>
<dbReference type="InterPro" id="IPR003960">
    <property type="entry name" value="ATPase_AAA_CS"/>
</dbReference>
<dbReference type="InterPro" id="IPR044539">
    <property type="entry name" value="Pch2-like"/>
</dbReference>
<dbReference type="OrthoDB" id="10042665at2759"/>
<dbReference type="InterPro" id="IPR027417">
    <property type="entry name" value="P-loop_NTPase"/>
</dbReference>
<evidence type="ECO:0000256" key="1">
    <source>
        <dbReference type="ARBA" id="ARBA00022741"/>
    </source>
</evidence>
<evidence type="ECO:0000259" key="3">
    <source>
        <dbReference type="Pfam" id="PF23242"/>
    </source>
</evidence>
<name>A0A9K3GJN0_9EUKA</name>
<dbReference type="PANTHER" id="PTHR45991">
    <property type="entry name" value="PACHYTENE CHECKPOINT PROTEIN 2"/>
    <property type="match status" value="1"/>
</dbReference>
<feature type="non-terminal residue" evidence="4">
    <location>
        <position position="1"/>
    </location>
</feature>
<dbReference type="Pfam" id="PF23242">
    <property type="entry name" value="AAA_lid_TRIP13_C"/>
    <property type="match status" value="1"/>
</dbReference>
<dbReference type="AlphaFoldDB" id="A0A9K3GJN0"/>
<dbReference type="SUPFAM" id="SSF52540">
    <property type="entry name" value="P-loop containing nucleoside triphosphate hydrolases"/>
    <property type="match status" value="1"/>
</dbReference>
<accession>A0A9K3GJN0</accession>
<dbReference type="Proteomes" id="UP000265618">
    <property type="component" value="Unassembled WGS sequence"/>
</dbReference>
<keyword evidence="5" id="KW-1185">Reference proteome</keyword>